<dbReference type="RefSeq" id="WP_173059572.1">
    <property type="nucleotide sequence ID" value="NZ_BAABGO010000028.1"/>
</dbReference>
<dbReference type="InterPro" id="IPR045719">
    <property type="entry name" value="DUF6073"/>
</dbReference>
<reference evidence="1 2" key="2">
    <citation type="submission" date="2020-03" db="EMBL/GenBank/DDBJ databases">
        <authorList>
            <person name="Ichikawa N."/>
            <person name="Kimura A."/>
            <person name="Kitahashi Y."/>
            <person name="Uohara A."/>
        </authorList>
    </citation>
    <scope>NUCLEOTIDE SEQUENCE [LARGE SCALE GENOMIC DNA]</scope>
    <source>
        <strain evidence="1 2">NBRC 108639</strain>
    </source>
</reference>
<dbReference type="EMBL" id="BLPF01000002">
    <property type="protein sequence ID" value="GFJ81006.1"/>
    <property type="molecule type" value="Genomic_DNA"/>
</dbReference>
<dbReference type="AlphaFoldDB" id="A0A6V8KG42"/>
<organism evidence="1 2">
    <name type="scientific">Phytohabitans houttuyneae</name>
    <dbReference type="NCBI Taxonomy" id="1076126"/>
    <lineage>
        <taxon>Bacteria</taxon>
        <taxon>Bacillati</taxon>
        <taxon>Actinomycetota</taxon>
        <taxon>Actinomycetes</taxon>
        <taxon>Micromonosporales</taxon>
        <taxon>Micromonosporaceae</taxon>
    </lineage>
</organism>
<evidence type="ECO:0000313" key="1">
    <source>
        <dbReference type="EMBL" id="GFJ81006.1"/>
    </source>
</evidence>
<sequence length="203" mass="22165">MTLAFETEGTETLAPCPTSLADLRLFTPPKGGIDKLNFVTWDTIEVPGFGEDTIELRGHYQIQRADPTAADWVSASVEITMLEMDLTGVSEKFGPVHASVNYQIGKRSRGRVSPGTVYPGLPDSPKMCTMEGYMQFELSALSMVVFNKEPVVLRHKITHIPPVGQGGGTEGRVGVELFTRDNPDGPPVAVLRQVKTHIGAWKQ</sequence>
<reference evidence="1 2" key="1">
    <citation type="submission" date="2020-03" db="EMBL/GenBank/DDBJ databases">
        <title>Whole genome shotgun sequence of Phytohabitans houttuyneae NBRC 108639.</title>
        <authorList>
            <person name="Komaki H."/>
            <person name="Tamura T."/>
        </authorList>
    </citation>
    <scope>NUCLEOTIDE SEQUENCE [LARGE SCALE GENOMIC DNA]</scope>
    <source>
        <strain evidence="1 2">NBRC 108639</strain>
    </source>
</reference>
<evidence type="ECO:0000313" key="2">
    <source>
        <dbReference type="Proteomes" id="UP000482800"/>
    </source>
</evidence>
<keyword evidence="2" id="KW-1185">Reference proteome</keyword>
<accession>A0A6V8KG42</accession>
<name>A0A6V8KG42_9ACTN</name>
<proteinExistence type="predicted"/>
<dbReference type="Pfam" id="PF19550">
    <property type="entry name" value="DUF6073"/>
    <property type="match status" value="1"/>
</dbReference>
<gene>
    <name evidence="1" type="ORF">Phou_051860</name>
</gene>
<comment type="caution">
    <text evidence="1">The sequence shown here is derived from an EMBL/GenBank/DDBJ whole genome shotgun (WGS) entry which is preliminary data.</text>
</comment>
<protein>
    <submittedName>
        <fullName evidence="1">Uncharacterized protein</fullName>
    </submittedName>
</protein>
<dbReference type="Proteomes" id="UP000482800">
    <property type="component" value="Unassembled WGS sequence"/>
</dbReference>